<proteinExistence type="inferred from homology"/>
<evidence type="ECO:0000313" key="16">
    <source>
        <dbReference type="Proteomes" id="UP000649604"/>
    </source>
</evidence>
<comment type="caution">
    <text evidence="15">The sequence shown here is derived from an EMBL/GenBank/DDBJ whole genome shotgun (WGS) entry which is preliminary data.</text>
</comment>
<evidence type="ECO:0000256" key="1">
    <source>
        <dbReference type="ARBA" id="ARBA00000077"/>
    </source>
</evidence>
<protein>
    <recommendedName>
        <fullName evidence="13">Ribonuclease</fullName>
        <ecNumber evidence="13">3.1.26.4</ecNumber>
    </recommendedName>
</protein>
<feature type="binding site" evidence="12">
    <location>
        <position position="148"/>
    </location>
    <ligand>
        <name>a divalent metal cation</name>
        <dbReference type="ChEBI" id="CHEBI:60240"/>
    </ligand>
</feature>
<feature type="non-terminal residue" evidence="15">
    <location>
        <position position="170"/>
    </location>
</feature>
<comment type="function">
    <text evidence="3 13">Endonuclease that specifically degrades the RNA of RNA-DNA hybrids.</text>
</comment>
<keyword evidence="8 12" id="KW-0479">Metal-binding</keyword>
<evidence type="ECO:0000256" key="11">
    <source>
        <dbReference type="ARBA" id="ARBA00023211"/>
    </source>
</evidence>
<feature type="binding site" evidence="12">
    <location>
        <position position="57"/>
    </location>
    <ligand>
        <name>a divalent metal cation</name>
        <dbReference type="ChEBI" id="CHEBI:60240"/>
    </ligand>
</feature>
<dbReference type="GO" id="GO:0004523">
    <property type="term" value="F:RNA-DNA hybrid ribonuclease activity"/>
    <property type="evidence" value="ECO:0007669"/>
    <property type="project" value="UniProtKB-UniRule"/>
</dbReference>
<dbReference type="GO" id="GO:0032299">
    <property type="term" value="C:ribonuclease H2 complex"/>
    <property type="evidence" value="ECO:0007669"/>
    <property type="project" value="TreeGrafter"/>
</dbReference>
<dbReference type="SUPFAM" id="SSF53098">
    <property type="entry name" value="Ribonuclease H-like"/>
    <property type="match status" value="1"/>
</dbReference>
<evidence type="ECO:0000313" key="15">
    <source>
        <dbReference type="EMBL" id="MBD3324360.1"/>
    </source>
</evidence>
<comment type="cofactor">
    <cofactor evidence="2">
        <name>Mg(2+)</name>
        <dbReference type="ChEBI" id="CHEBI:18420"/>
    </cofactor>
</comment>
<dbReference type="GO" id="GO:0003723">
    <property type="term" value="F:RNA binding"/>
    <property type="evidence" value="ECO:0007669"/>
    <property type="project" value="UniProtKB-UniRule"/>
</dbReference>
<dbReference type="InterPro" id="IPR001352">
    <property type="entry name" value="RNase_HII/HIII"/>
</dbReference>
<dbReference type="PANTHER" id="PTHR10954">
    <property type="entry name" value="RIBONUCLEASE H2 SUBUNIT A"/>
    <property type="match status" value="1"/>
</dbReference>
<evidence type="ECO:0000256" key="7">
    <source>
        <dbReference type="ARBA" id="ARBA00022722"/>
    </source>
</evidence>
<dbReference type="InterPro" id="IPR036397">
    <property type="entry name" value="RNaseH_sf"/>
</dbReference>
<dbReference type="EMBL" id="WJJP01000224">
    <property type="protein sequence ID" value="MBD3324360.1"/>
    <property type="molecule type" value="Genomic_DNA"/>
</dbReference>
<evidence type="ECO:0000256" key="10">
    <source>
        <dbReference type="ARBA" id="ARBA00022801"/>
    </source>
</evidence>
<accession>A0A9D5Q592</accession>
<feature type="domain" description="RNase H type-2" evidence="14">
    <location>
        <begin position="50"/>
        <end position="170"/>
    </location>
</feature>
<evidence type="ECO:0000256" key="6">
    <source>
        <dbReference type="ARBA" id="ARBA00022490"/>
    </source>
</evidence>
<dbReference type="PANTHER" id="PTHR10954:SF18">
    <property type="entry name" value="RIBONUCLEASE HII"/>
    <property type="match status" value="1"/>
</dbReference>
<keyword evidence="9 12" id="KW-0255">Endonuclease</keyword>
<dbReference type="GO" id="GO:0046872">
    <property type="term" value="F:metal ion binding"/>
    <property type="evidence" value="ECO:0007669"/>
    <property type="project" value="UniProtKB-KW"/>
</dbReference>
<dbReference type="Gene3D" id="3.30.420.10">
    <property type="entry name" value="Ribonuclease H-like superfamily/Ribonuclease H"/>
    <property type="match status" value="1"/>
</dbReference>
<keyword evidence="7 12" id="KW-0540">Nuclease</keyword>
<keyword evidence="11" id="KW-0464">Manganese</keyword>
<keyword evidence="6" id="KW-0963">Cytoplasm</keyword>
<dbReference type="AlphaFoldDB" id="A0A9D5Q592"/>
<feature type="binding site" evidence="12">
    <location>
        <position position="56"/>
    </location>
    <ligand>
        <name>a divalent metal cation</name>
        <dbReference type="ChEBI" id="CHEBI:60240"/>
    </ligand>
</feature>
<keyword evidence="10 12" id="KW-0378">Hydrolase</keyword>
<evidence type="ECO:0000256" key="8">
    <source>
        <dbReference type="ARBA" id="ARBA00022723"/>
    </source>
</evidence>
<dbReference type="Pfam" id="PF01351">
    <property type="entry name" value="RNase_HII"/>
    <property type="match status" value="1"/>
</dbReference>
<sequence>MVESLPCIVSHRYPVSRQLAFQPLTRPETDAERLGRMQRYEHEAYAEGAAYVAGVDEAGRGCLAGPVVAAAVILPRQWASSRINDSKQLTPAQREAVFPRIQQQAVSIGIGSIPADTIDAVNILQATYLAMEQAIAALSVTPHYLLIDALTLHRLAIPQRALIKGDSRSL</sequence>
<evidence type="ECO:0000256" key="2">
    <source>
        <dbReference type="ARBA" id="ARBA00001946"/>
    </source>
</evidence>
<dbReference type="InterPro" id="IPR022898">
    <property type="entry name" value="RNase_HII"/>
</dbReference>
<evidence type="ECO:0000256" key="13">
    <source>
        <dbReference type="RuleBase" id="RU003515"/>
    </source>
</evidence>
<evidence type="ECO:0000256" key="12">
    <source>
        <dbReference type="PROSITE-ProRule" id="PRU01319"/>
    </source>
</evidence>
<dbReference type="Proteomes" id="UP000649604">
    <property type="component" value="Unassembled WGS sequence"/>
</dbReference>
<reference evidence="15" key="1">
    <citation type="submission" date="2019-11" db="EMBL/GenBank/DDBJ databases">
        <title>Microbial mats filling the niche in hypersaline microbial mats.</title>
        <authorList>
            <person name="Wong H.L."/>
            <person name="Macleod F.I."/>
            <person name="White R.A. III"/>
            <person name="Burns B.P."/>
        </authorList>
    </citation>
    <scope>NUCLEOTIDE SEQUENCE</scope>
    <source>
        <strain evidence="15">Rbin_158</strain>
    </source>
</reference>
<organism evidence="15 16">
    <name type="scientific">candidate division KSB3 bacterium</name>
    <dbReference type="NCBI Taxonomy" id="2044937"/>
    <lineage>
        <taxon>Bacteria</taxon>
        <taxon>candidate division KSB3</taxon>
    </lineage>
</organism>
<dbReference type="InterPro" id="IPR012337">
    <property type="entry name" value="RNaseH-like_sf"/>
</dbReference>
<gene>
    <name evidence="15" type="ORF">GF339_07225</name>
</gene>
<evidence type="ECO:0000256" key="9">
    <source>
        <dbReference type="ARBA" id="ARBA00022759"/>
    </source>
</evidence>
<comment type="catalytic activity">
    <reaction evidence="1 12 13">
        <text>Endonucleolytic cleavage to 5'-phosphomonoester.</text>
        <dbReference type="EC" id="3.1.26.4"/>
    </reaction>
</comment>
<evidence type="ECO:0000259" key="14">
    <source>
        <dbReference type="PROSITE" id="PS51975"/>
    </source>
</evidence>
<evidence type="ECO:0000256" key="3">
    <source>
        <dbReference type="ARBA" id="ARBA00004065"/>
    </source>
</evidence>
<evidence type="ECO:0000256" key="5">
    <source>
        <dbReference type="ARBA" id="ARBA00007383"/>
    </source>
</evidence>
<name>A0A9D5Q592_9BACT</name>
<dbReference type="GO" id="GO:0005737">
    <property type="term" value="C:cytoplasm"/>
    <property type="evidence" value="ECO:0007669"/>
    <property type="project" value="UniProtKB-SubCell"/>
</dbReference>
<comment type="subcellular location">
    <subcellularLocation>
        <location evidence="4">Cytoplasm</location>
    </subcellularLocation>
</comment>
<dbReference type="InterPro" id="IPR024567">
    <property type="entry name" value="RNase_HII/HIII_dom"/>
</dbReference>
<dbReference type="PROSITE" id="PS51975">
    <property type="entry name" value="RNASE_H_2"/>
    <property type="match status" value="1"/>
</dbReference>
<dbReference type="EC" id="3.1.26.4" evidence="13"/>
<dbReference type="GO" id="GO:0006298">
    <property type="term" value="P:mismatch repair"/>
    <property type="evidence" value="ECO:0007669"/>
    <property type="project" value="TreeGrafter"/>
</dbReference>
<evidence type="ECO:0000256" key="4">
    <source>
        <dbReference type="ARBA" id="ARBA00004496"/>
    </source>
</evidence>
<dbReference type="CDD" id="cd07182">
    <property type="entry name" value="RNase_HII_bacteria_HII_like"/>
    <property type="match status" value="1"/>
</dbReference>
<dbReference type="GO" id="GO:0043137">
    <property type="term" value="P:DNA replication, removal of RNA primer"/>
    <property type="evidence" value="ECO:0007669"/>
    <property type="project" value="TreeGrafter"/>
</dbReference>
<comment type="cofactor">
    <cofactor evidence="12">
        <name>Mn(2+)</name>
        <dbReference type="ChEBI" id="CHEBI:29035"/>
    </cofactor>
    <cofactor evidence="12">
        <name>Mg(2+)</name>
        <dbReference type="ChEBI" id="CHEBI:18420"/>
    </cofactor>
    <text evidence="12">Manganese or magnesium. Binds 1 divalent metal ion per monomer in the absence of substrate. May bind a second metal ion after substrate binding.</text>
</comment>
<comment type="similarity">
    <text evidence="5 13">Belongs to the RNase HII family.</text>
</comment>